<dbReference type="KEGG" id="blr:BRLA_c023190"/>
<proteinExistence type="predicted"/>
<accession>A0A075RAS3</accession>
<dbReference type="eggNOG" id="ENOG50329SD">
    <property type="taxonomic scope" value="Bacteria"/>
</dbReference>
<evidence type="ECO:0000313" key="1">
    <source>
        <dbReference type="EMBL" id="AIG26640.1"/>
    </source>
</evidence>
<sequence length="139" mass="16229">MEGEFPFRLEYEIKGKQSVIQDTLLCEYDGIGINEGQGKYREWKKHLASGKQQLLLLKIDDSKEIYYDPGPAQYYMDDMNEGVTYIHGFPNARYFEKYEDGSTMDGIIPADELLTKYNIKLISWDYTQPIKNNFSTTKK</sequence>
<dbReference type="STRING" id="1042163.BRLA_c023190"/>
<keyword evidence="2" id="KW-1185">Reference proteome</keyword>
<gene>
    <name evidence="1" type="ORF">BRLA_c023190</name>
</gene>
<dbReference type="RefSeq" id="WP_003337537.1">
    <property type="nucleotide sequence ID" value="NZ_CP007806.1"/>
</dbReference>
<dbReference type="Proteomes" id="UP000005850">
    <property type="component" value="Chromosome"/>
</dbReference>
<dbReference type="AlphaFoldDB" id="A0A075RAS3"/>
<dbReference type="EMBL" id="CP007806">
    <property type="protein sequence ID" value="AIG26640.1"/>
    <property type="molecule type" value="Genomic_DNA"/>
</dbReference>
<evidence type="ECO:0000313" key="2">
    <source>
        <dbReference type="Proteomes" id="UP000005850"/>
    </source>
</evidence>
<dbReference type="HOGENOM" id="CLU_114878_0_0_9"/>
<organism evidence="1 2">
    <name type="scientific">Brevibacillus laterosporus LMG 15441</name>
    <dbReference type="NCBI Taxonomy" id="1042163"/>
    <lineage>
        <taxon>Bacteria</taxon>
        <taxon>Bacillati</taxon>
        <taxon>Bacillota</taxon>
        <taxon>Bacilli</taxon>
        <taxon>Bacillales</taxon>
        <taxon>Paenibacillaceae</taxon>
        <taxon>Brevibacillus</taxon>
    </lineage>
</organism>
<reference evidence="1 2" key="1">
    <citation type="journal article" date="2011" name="J. Bacteriol.">
        <title>Genome sequence of Brevibacillus laterosporus LMG 15441, a pathogen of invertebrates.</title>
        <authorList>
            <person name="Djukic M."/>
            <person name="Poehlein A."/>
            <person name="Thurmer A."/>
            <person name="Daniel R."/>
        </authorList>
    </citation>
    <scope>NUCLEOTIDE SEQUENCE [LARGE SCALE GENOMIC DNA]</scope>
    <source>
        <strain evidence="1 2">LMG 15441</strain>
    </source>
</reference>
<name>A0A075RAS3_BRELA</name>
<protein>
    <submittedName>
        <fullName evidence="1">Uncharacterized protein</fullName>
    </submittedName>
</protein>